<dbReference type="AlphaFoldDB" id="A0A2P2P3A3"/>
<organism evidence="1">
    <name type="scientific">Rhizophora mucronata</name>
    <name type="common">Asiatic mangrove</name>
    <dbReference type="NCBI Taxonomy" id="61149"/>
    <lineage>
        <taxon>Eukaryota</taxon>
        <taxon>Viridiplantae</taxon>
        <taxon>Streptophyta</taxon>
        <taxon>Embryophyta</taxon>
        <taxon>Tracheophyta</taxon>
        <taxon>Spermatophyta</taxon>
        <taxon>Magnoliopsida</taxon>
        <taxon>eudicotyledons</taxon>
        <taxon>Gunneridae</taxon>
        <taxon>Pentapetalae</taxon>
        <taxon>rosids</taxon>
        <taxon>fabids</taxon>
        <taxon>Malpighiales</taxon>
        <taxon>Rhizophoraceae</taxon>
        <taxon>Rhizophora</taxon>
    </lineage>
</organism>
<proteinExistence type="predicted"/>
<protein>
    <submittedName>
        <fullName evidence="1">Uncharacterized protein</fullName>
    </submittedName>
</protein>
<evidence type="ECO:0000313" key="1">
    <source>
        <dbReference type="EMBL" id="MBX49200.1"/>
    </source>
</evidence>
<name>A0A2P2P3A3_RHIMU</name>
<sequence length="79" mass="9906">MQKQREKKIMVLNFLEPQLRKITNSWRCRAAISSSSSCLFKEKLMLYQSEYLNCRDIFLANKKWKRWSWWYRWSQWQGH</sequence>
<dbReference type="EMBL" id="GGEC01068716">
    <property type="protein sequence ID" value="MBX49200.1"/>
    <property type="molecule type" value="Transcribed_RNA"/>
</dbReference>
<reference evidence="1" key="1">
    <citation type="submission" date="2018-02" db="EMBL/GenBank/DDBJ databases">
        <title>Rhizophora mucronata_Transcriptome.</title>
        <authorList>
            <person name="Meera S.P."/>
            <person name="Sreeshan A."/>
            <person name="Augustine A."/>
        </authorList>
    </citation>
    <scope>NUCLEOTIDE SEQUENCE</scope>
    <source>
        <tissue evidence="1">Leaf</tissue>
    </source>
</reference>
<accession>A0A2P2P3A3</accession>